<dbReference type="InterPro" id="IPR011257">
    <property type="entry name" value="DNA_glycosylase"/>
</dbReference>
<dbReference type="FunFam" id="1.10.340.30:FF:000009">
    <property type="entry name" value="DNA-3-methyladenine glycosylase I"/>
    <property type="match status" value="1"/>
</dbReference>
<gene>
    <name evidence="10" type="ORF">HY912_21300</name>
</gene>
<evidence type="ECO:0000256" key="1">
    <source>
        <dbReference type="ARBA" id="ARBA00022723"/>
    </source>
</evidence>
<feature type="binding site" evidence="9">
    <location>
        <position position="180"/>
    </location>
    <ligand>
        <name>Zn(2+)</name>
        <dbReference type="ChEBI" id="CHEBI:29105"/>
    </ligand>
</feature>
<keyword evidence="2" id="KW-0227">DNA damage</keyword>
<evidence type="ECO:0000256" key="9">
    <source>
        <dbReference type="PIRSR" id="PIRSR604597-1"/>
    </source>
</evidence>
<comment type="caution">
    <text evidence="10">The sequence shown here is derived from an EMBL/GenBank/DDBJ whole genome shotgun (WGS) entry which is preliminary data.</text>
</comment>
<feature type="binding site" evidence="9">
    <location>
        <position position="176"/>
    </location>
    <ligand>
        <name>Zn(2+)</name>
        <dbReference type="ChEBI" id="CHEBI:29105"/>
    </ligand>
</feature>
<evidence type="ECO:0000256" key="3">
    <source>
        <dbReference type="ARBA" id="ARBA00022801"/>
    </source>
</evidence>
<keyword evidence="1 9" id="KW-0479">Metal-binding</keyword>
<dbReference type="EC" id="3.2.2.20" evidence="8"/>
<keyword evidence="4 9" id="KW-0862">Zinc</keyword>
<dbReference type="GO" id="GO:0046872">
    <property type="term" value="F:metal ion binding"/>
    <property type="evidence" value="ECO:0007669"/>
    <property type="project" value="UniProtKB-KW"/>
</dbReference>
<evidence type="ECO:0000256" key="8">
    <source>
        <dbReference type="ARBA" id="ARBA00066766"/>
    </source>
</evidence>
<evidence type="ECO:0000256" key="4">
    <source>
        <dbReference type="ARBA" id="ARBA00022833"/>
    </source>
</evidence>
<keyword evidence="3" id="KW-0378">Hydrolase</keyword>
<evidence type="ECO:0000313" key="10">
    <source>
        <dbReference type="EMBL" id="MBI5252039.1"/>
    </source>
</evidence>
<dbReference type="InterPro" id="IPR004597">
    <property type="entry name" value="Tag"/>
</dbReference>
<name>A0A9D6V6Z2_9BACT</name>
<evidence type="ECO:0000256" key="2">
    <source>
        <dbReference type="ARBA" id="ARBA00022763"/>
    </source>
</evidence>
<comment type="function">
    <text evidence="7">Hydrolysis of the deoxyribose N-glycosidic bond to excise 3-methyladenine from the damaged DNA polymer formed by alkylation lesions.</text>
</comment>
<dbReference type="GO" id="GO:0006284">
    <property type="term" value="P:base-excision repair"/>
    <property type="evidence" value="ECO:0007669"/>
    <property type="project" value="InterPro"/>
</dbReference>
<dbReference type="Gene3D" id="1.10.340.30">
    <property type="entry name" value="Hypothetical protein, domain 2"/>
    <property type="match status" value="1"/>
</dbReference>
<sequence length="204" mass="23498">MQIRCAWANASPLEKEYHDKEWGVPLHEDRLLFEFLVLEGAQAGLSWATILRKREGYRRAFKGFEPEIVASYDQSKVEELLGLQDIVRNRLKIEAAIRNARAFLKIRDEFGTFDTYIWGFVDGKQVRNAWKGISEVPTSTNASDAMSKDLKKRGFSFVGTTICYAFMQAVGIVNDHTVDCFRWREIDEEISHTGRSDNLPRDDK</sequence>
<evidence type="ECO:0000256" key="7">
    <source>
        <dbReference type="ARBA" id="ARBA00057608"/>
    </source>
</evidence>
<feature type="binding site" evidence="9">
    <location>
        <position position="18"/>
    </location>
    <ligand>
        <name>Zn(2+)</name>
        <dbReference type="ChEBI" id="CHEBI:29105"/>
    </ligand>
</feature>
<evidence type="ECO:0000313" key="11">
    <source>
        <dbReference type="Proteomes" id="UP000807825"/>
    </source>
</evidence>
<dbReference type="PANTHER" id="PTHR30037:SF4">
    <property type="entry name" value="DNA-3-METHYLADENINE GLYCOSYLASE I"/>
    <property type="match status" value="1"/>
</dbReference>
<dbReference type="Pfam" id="PF03352">
    <property type="entry name" value="Adenine_glyco"/>
    <property type="match status" value="1"/>
</dbReference>
<comment type="catalytic activity">
    <reaction evidence="6">
        <text>Hydrolysis of alkylated DNA, releasing 3-methyladenine.</text>
        <dbReference type="EC" id="3.2.2.20"/>
    </reaction>
</comment>
<dbReference type="InterPro" id="IPR005019">
    <property type="entry name" value="Adenine_glyco"/>
</dbReference>
<reference evidence="10" key="1">
    <citation type="submission" date="2020-07" db="EMBL/GenBank/DDBJ databases">
        <title>Huge and variable diversity of episymbiotic CPR bacteria and DPANN archaea in groundwater ecosystems.</title>
        <authorList>
            <person name="He C.Y."/>
            <person name="Keren R."/>
            <person name="Whittaker M."/>
            <person name="Farag I.F."/>
            <person name="Doudna J."/>
            <person name="Cate J.H.D."/>
            <person name="Banfield J.F."/>
        </authorList>
    </citation>
    <scope>NUCLEOTIDE SEQUENCE</scope>
    <source>
        <strain evidence="10">NC_groundwater_1664_Pr3_B-0.1um_52_9</strain>
    </source>
</reference>
<feature type="binding site" evidence="9">
    <location>
        <position position="5"/>
    </location>
    <ligand>
        <name>Zn(2+)</name>
        <dbReference type="ChEBI" id="CHEBI:29105"/>
    </ligand>
</feature>
<dbReference type="InterPro" id="IPR052891">
    <property type="entry name" value="DNA-3mA_glycosylase"/>
</dbReference>
<accession>A0A9D6V6Z2</accession>
<organism evidence="10 11">
    <name type="scientific">Desulfomonile tiedjei</name>
    <dbReference type="NCBI Taxonomy" id="2358"/>
    <lineage>
        <taxon>Bacteria</taxon>
        <taxon>Pseudomonadati</taxon>
        <taxon>Thermodesulfobacteriota</taxon>
        <taxon>Desulfomonilia</taxon>
        <taxon>Desulfomonilales</taxon>
        <taxon>Desulfomonilaceae</taxon>
        <taxon>Desulfomonile</taxon>
    </lineage>
</organism>
<dbReference type="Proteomes" id="UP000807825">
    <property type="component" value="Unassembled WGS sequence"/>
</dbReference>
<dbReference type="SUPFAM" id="SSF48150">
    <property type="entry name" value="DNA-glycosylase"/>
    <property type="match status" value="1"/>
</dbReference>
<evidence type="ECO:0000256" key="5">
    <source>
        <dbReference type="ARBA" id="ARBA00023204"/>
    </source>
</evidence>
<dbReference type="NCBIfam" id="TIGR00624">
    <property type="entry name" value="tag"/>
    <property type="match status" value="1"/>
</dbReference>
<dbReference type="AlphaFoldDB" id="A0A9D6V6Z2"/>
<proteinExistence type="predicted"/>
<protein>
    <recommendedName>
        <fullName evidence="8">DNA-3-methyladenine glycosylase I</fullName>
        <ecNumber evidence="8">3.2.2.20</ecNumber>
    </recommendedName>
</protein>
<evidence type="ECO:0000256" key="6">
    <source>
        <dbReference type="ARBA" id="ARBA00052558"/>
    </source>
</evidence>
<dbReference type="GO" id="GO:0008725">
    <property type="term" value="F:DNA-3-methyladenine glycosylase activity"/>
    <property type="evidence" value="ECO:0007669"/>
    <property type="project" value="UniProtKB-EC"/>
</dbReference>
<keyword evidence="5" id="KW-0234">DNA repair</keyword>
<dbReference type="PANTHER" id="PTHR30037">
    <property type="entry name" value="DNA-3-METHYLADENINE GLYCOSYLASE 1"/>
    <property type="match status" value="1"/>
</dbReference>
<dbReference type="EMBL" id="JACRDE010000556">
    <property type="protein sequence ID" value="MBI5252039.1"/>
    <property type="molecule type" value="Genomic_DNA"/>
</dbReference>